<dbReference type="FunFam" id="3.20.20.70:FF:000044">
    <property type="entry name" value="Deoxyribose-phosphate aldolase"/>
    <property type="match status" value="1"/>
</dbReference>
<comment type="similarity">
    <text evidence="1 7">Belongs to the DeoC/FbaB aldolase family. DeoC type 1 subfamily.</text>
</comment>
<feature type="active site" description="Proton donor/acceptor" evidence="7">
    <location>
        <position position="190"/>
    </location>
</feature>
<comment type="subcellular location">
    <subcellularLocation>
        <location evidence="7">Cytoplasm</location>
    </subcellularLocation>
</comment>
<dbReference type="OrthoDB" id="9778711at2"/>
<dbReference type="Pfam" id="PF01791">
    <property type="entry name" value="DeoC"/>
    <property type="match status" value="1"/>
</dbReference>
<evidence type="ECO:0000313" key="9">
    <source>
        <dbReference type="Proteomes" id="UP000295706"/>
    </source>
</evidence>
<dbReference type="InterPro" id="IPR002915">
    <property type="entry name" value="DeoC/FbaB/LacD_aldolase"/>
</dbReference>
<dbReference type="Proteomes" id="UP000295706">
    <property type="component" value="Unassembled WGS sequence"/>
</dbReference>
<accession>A0A4R4KAE7</accession>
<dbReference type="EMBL" id="SMJU01000009">
    <property type="protein sequence ID" value="TDB63642.1"/>
    <property type="molecule type" value="Genomic_DNA"/>
</dbReference>
<keyword evidence="2 7" id="KW-0963">Cytoplasm</keyword>
<comment type="caution">
    <text evidence="8">The sequence shown here is derived from an EMBL/GenBank/DDBJ whole genome shotgun (WGS) entry which is preliminary data.</text>
</comment>
<dbReference type="AlphaFoldDB" id="A0A4R4KAE7"/>
<dbReference type="SMART" id="SM01133">
    <property type="entry name" value="DeoC"/>
    <property type="match status" value="1"/>
</dbReference>
<evidence type="ECO:0000313" key="8">
    <source>
        <dbReference type="EMBL" id="TDB63642.1"/>
    </source>
</evidence>
<dbReference type="GO" id="GO:0009264">
    <property type="term" value="P:deoxyribonucleotide catabolic process"/>
    <property type="evidence" value="ECO:0007669"/>
    <property type="project" value="UniProtKB-UniRule"/>
</dbReference>
<keyword evidence="9" id="KW-1185">Reference proteome</keyword>
<comment type="pathway">
    <text evidence="7">Carbohydrate degradation; 2-deoxy-D-ribose 1-phosphate degradation; D-glyceraldehyde 3-phosphate and acetaldehyde from 2-deoxy-alpha-D-ribose 1-phosphate: step 2/2.</text>
</comment>
<dbReference type="PANTHER" id="PTHR10889:SF1">
    <property type="entry name" value="DEOXYRIBOSE-PHOSPHATE ALDOLASE"/>
    <property type="match status" value="1"/>
</dbReference>
<dbReference type="UniPathway" id="UPA00002">
    <property type="reaction ID" value="UER00468"/>
</dbReference>
<evidence type="ECO:0000256" key="7">
    <source>
        <dbReference type="HAMAP-Rule" id="MF_00114"/>
    </source>
</evidence>
<keyword evidence="3 7" id="KW-0456">Lyase</keyword>
<dbReference type="SUPFAM" id="SSF51569">
    <property type="entry name" value="Aldolase"/>
    <property type="match status" value="1"/>
</dbReference>
<dbReference type="InterPro" id="IPR028581">
    <property type="entry name" value="DeoC_typeI"/>
</dbReference>
<feature type="active site" description="Proton donor/acceptor" evidence="7">
    <location>
        <position position="97"/>
    </location>
</feature>
<proteinExistence type="inferred from homology"/>
<comment type="function">
    <text evidence="6 7">Catalyzes a reversible aldol reaction between acetaldehyde and D-glyceraldehyde 3-phosphate to generate 2-deoxy-D-ribose 5-phosphate.</text>
</comment>
<keyword evidence="4 7" id="KW-0704">Schiff base</keyword>
<evidence type="ECO:0000256" key="5">
    <source>
        <dbReference type="ARBA" id="ARBA00048791"/>
    </source>
</evidence>
<dbReference type="EC" id="4.1.2.4" evidence="7"/>
<reference evidence="8 9" key="1">
    <citation type="submission" date="2019-02" db="EMBL/GenBank/DDBJ databases">
        <title>Arundinibacter roseus gen. nov., sp. nov., a new member of the family Cytophagaceae.</title>
        <authorList>
            <person name="Szuroczki S."/>
            <person name="Khayer B."/>
            <person name="Sproer C."/>
            <person name="Toumi M."/>
            <person name="Szabo A."/>
            <person name="Felfoldi T."/>
            <person name="Schumann P."/>
            <person name="Toth E."/>
        </authorList>
    </citation>
    <scope>NUCLEOTIDE SEQUENCE [LARGE SCALE GENOMIC DNA]</scope>
    <source>
        <strain evidence="8 9">DMA-k-7a</strain>
    </source>
</reference>
<dbReference type="RefSeq" id="WP_132119148.1">
    <property type="nucleotide sequence ID" value="NZ_SMJU01000009.1"/>
</dbReference>
<feature type="active site" description="Schiff-base intermediate with acetaldehyde" evidence="7">
    <location>
        <position position="161"/>
    </location>
</feature>
<evidence type="ECO:0000256" key="6">
    <source>
        <dbReference type="ARBA" id="ARBA00056337"/>
    </source>
</evidence>
<dbReference type="GO" id="GO:0005737">
    <property type="term" value="C:cytoplasm"/>
    <property type="evidence" value="ECO:0007669"/>
    <property type="project" value="UniProtKB-SubCell"/>
</dbReference>
<comment type="catalytic activity">
    <reaction evidence="5 7">
        <text>2-deoxy-D-ribose 5-phosphate = D-glyceraldehyde 3-phosphate + acetaldehyde</text>
        <dbReference type="Rhea" id="RHEA:12821"/>
        <dbReference type="ChEBI" id="CHEBI:15343"/>
        <dbReference type="ChEBI" id="CHEBI:59776"/>
        <dbReference type="ChEBI" id="CHEBI:62877"/>
        <dbReference type="EC" id="4.1.2.4"/>
    </reaction>
</comment>
<evidence type="ECO:0000256" key="1">
    <source>
        <dbReference type="ARBA" id="ARBA00010936"/>
    </source>
</evidence>
<dbReference type="InterPro" id="IPR013785">
    <property type="entry name" value="Aldolase_TIM"/>
</dbReference>
<sequence length="224" mass="24134">MNTPTLPVLNSVIDHTLLSPTASETNIRKLCEEAWIYAFKAVCVAPSYVRYTKEMLEFCPVPIEIATVIGFPLGYSTSDTKYFEAEAALGDGATELDVVMNLSQFKSMAYLSVREELSQLARLTHAKGALLKVIIETAYLDTFELHTACEICAEAQADFVKTSTGFAPQGAVPDTIRLMRSILPASMQIKASGGIRTRELALACLEAGASRLGTSAGVAICAEL</sequence>
<evidence type="ECO:0000256" key="3">
    <source>
        <dbReference type="ARBA" id="ARBA00023239"/>
    </source>
</evidence>
<name>A0A4R4KAE7_9BACT</name>
<dbReference type="NCBIfam" id="TIGR00126">
    <property type="entry name" value="deoC"/>
    <property type="match status" value="1"/>
</dbReference>
<dbReference type="GO" id="GO:0006018">
    <property type="term" value="P:2-deoxyribose 1-phosphate catabolic process"/>
    <property type="evidence" value="ECO:0007669"/>
    <property type="project" value="UniProtKB-UniRule"/>
</dbReference>
<dbReference type="HAMAP" id="MF_00114">
    <property type="entry name" value="DeoC_type1"/>
    <property type="match status" value="1"/>
</dbReference>
<organism evidence="8 9">
    <name type="scientific">Arundinibacter roseus</name>
    <dbReference type="NCBI Taxonomy" id="2070510"/>
    <lineage>
        <taxon>Bacteria</taxon>
        <taxon>Pseudomonadati</taxon>
        <taxon>Bacteroidota</taxon>
        <taxon>Cytophagia</taxon>
        <taxon>Cytophagales</taxon>
        <taxon>Spirosomataceae</taxon>
        <taxon>Arundinibacter</taxon>
    </lineage>
</organism>
<gene>
    <name evidence="7 8" type="primary">deoC</name>
    <name evidence="8" type="ORF">EZE20_15175</name>
</gene>
<evidence type="ECO:0000256" key="2">
    <source>
        <dbReference type="ARBA" id="ARBA00022490"/>
    </source>
</evidence>
<dbReference type="GO" id="GO:0016052">
    <property type="term" value="P:carbohydrate catabolic process"/>
    <property type="evidence" value="ECO:0007669"/>
    <property type="project" value="TreeGrafter"/>
</dbReference>
<dbReference type="InterPro" id="IPR011343">
    <property type="entry name" value="DeoC"/>
</dbReference>
<protein>
    <recommendedName>
        <fullName evidence="7">Deoxyribose-phosphate aldolase</fullName>
        <shortName evidence="7">DERA</shortName>
        <ecNumber evidence="7">4.1.2.4</ecNumber>
    </recommendedName>
    <alternativeName>
        <fullName evidence="7">2-deoxy-D-ribose 5-phosphate aldolase</fullName>
    </alternativeName>
    <alternativeName>
        <fullName evidence="7">Phosphodeoxyriboaldolase</fullName>
        <shortName evidence="7">Deoxyriboaldolase</shortName>
    </alternativeName>
</protein>
<dbReference type="Gene3D" id="3.20.20.70">
    <property type="entry name" value="Aldolase class I"/>
    <property type="match status" value="1"/>
</dbReference>
<dbReference type="GO" id="GO:0004139">
    <property type="term" value="F:deoxyribose-phosphate aldolase activity"/>
    <property type="evidence" value="ECO:0007669"/>
    <property type="project" value="UniProtKB-UniRule"/>
</dbReference>
<dbReference type="CDD" id="cd00959">
    <property type="entry name" value="DeoC"/>
    <property type="match status" value="1"/>
</dbReference>
<dbReference type="PANTHER" id="PTHR10889">
    <property type="entry name" value="DEOXYRIBOSE-PHOSPHATE ALDOLASE"/>
    <property type="match status" value="1"/>
</dbReference>
<evidence type="ECO:0000256" key="4">
    <source>
        <dbReference type="ARBA" id="ARBA00023270"/>
    </source>
</evidence>
<dbReference type="PIRSF" id="PIRSF001357">
    <property type="entry name" value="DeoC"/>
    <property type="match status" value="1"/>
</dbReference>